<evidence type="ECO:0000313" key="7">
    <source>
        <dbReference type="EMBL" id="CDR95123.1"/>
    </source>
</evidence>
<evidence type="ECO:0000256" key="1">
    <source>
        <dbReference type="ARBA" id="ARBA00004236"/>
    </source>
</evidence>
<dbReference type="InterPro" id="IPR036465">
    <property type="entry name" value="vWFA_dom_sf"/>
</dbReference>
<accession>A0A061D3F4</accession>
<dbReference type="GO" id="GO:0005886">
    <property type="term" value="C:plasma membrane"/>
    <property type="evidence" value="ECO:0007669"/>
    <property type="project" value="UniProtKB-SubCell"/>
</dbReference>
<dbReference type="GeneID" id="24563664"/>
<feature type="region of interest" description="Disordered" evidence="3">
    <location>
        <begin position="653"/>
        <end position="1032"/>
    </location>
</feature>
<evidence type="ECO:0000313" key="8">
    <source>
        <dbReference type="Proteomes" id="UP000033188"/>
    </source>
</evidence>
<dbReference type="STRING" id="5866.A0A061D3F4"/>
<evidence type="ECO:0000256" key="4">
    <source>
        <dbReference type="SAM" id="Phobius"/>
    </source>
</evidence>
<evidence type="ECO:0000256" key="5">
    <source>
        <dbReference type="SAM" id="SignalP"/>
    </source>
</evidence>
<reference evidence="8" key="1">
    <citation type="submission" date="2014-06" db="EMBL/GenBank/DDBJ databases">
        <authorList>
            <person name="Aslett M."/>
            <person name="De Silva N."/>
        </authorList>
    </citation>
    <scope>NUCLEOTIDE SEQUENCE [LARGE SCALE GENOMIC DNA]</scope>
    <source>
        <strain evidence="8">Bond</strain>
    </source>
</reference>
<dbReference type="VEuPathDB" id="PiroplasmaDB:BBBOND_0202800"/>
<feature type="compositionally biased region" description="Basic and acidic residues" evidence="3">
    <location>
        <begin position="916"/>
        <end position="944"/>
    </location>
</feature>
<protein>
    <recommendedName>
        <fullName evidence="6">VWFA domain-containing protein</fullName>
    </recommendedName>
</protein>
<keyword evidence="5" id="KW-0732">Signal</keyword>
<feature type="compositionally biased region" description="Polar residues" evidence="3">
    <location>
        <begin position="823"/>
        <end position="845"/>
    </location>
</feature>
<keyword evidence="2" id="KW-1003">Cell membrane</keyword>
<evidence type="ECO:0000259" key="6">
    <source>
        <dbReference type="PROSITE" id="PS50234"/>
    </source>
</evidence>
<feature type="transmembrane region" description="Helical" evidence="4">
    <location>
        <begin position="1034"/>
        <end position="1053"/>
    </location>
</feature>
<keyword evidence="8" id="KW-1185">Reference proteome</keyword>
<dbReference type="PROSITE" id="PS50234">
    <property type="entry name" value="VWFA"/>
    <property type="match status" value="1"/>
</dbReference>
<feature type="signal peptide" evidence="5">
    <location>
        <begin position="1"/>
        <end position="23"/>
    </location>
</feature>
<gene>
    <name evidence="7" type="ORF">BBBOND_0202800</name>
</gene>
<organism evidence="7 8">
    <name type="scientific">Babesia bigemina</name>
    <dbReference type="NCBI Taxonomy" id="5866"/>
    <lineage>
        <taxon>Eukaryota</taxon>
        <taxon>Sar</taxon>
        <taxon>Alveolata</taxon>
        <taxon>Apicomplexa</taxon>
        <taxon>Aconoidasida</taxon>
        <taxon>Piroplasmida</taxon>
        <taxon>Babesiidae</taxon>
        <taxon>Babesia</taxon>
    </lineage>
</organism>
<dbReference type="Proteomes" id="UP000033188">
    <property type="component" value="Chromosome 2"/>
</dbReference>
<keyword evidence="4" id="KW-1133">Transmembrane helix</keyword>
<comment type="subcellular location">
    <subcellularLocation>
        <location evidence="1">Cell membrane</location>
    </subcellularLocation>
</comment>
<feature type="compositionally biased region" description="Acidic residues" evidence="3">
    <location>
        <begin position="50"/>
        <end position="65"/>
    </location>
</feature>
<feature type="compositionally biased region" description="Polar residues" evidence="3">
    <location>
        <begin position="785"/>
        <end position="795"/>
    </location>
</feature>
<feature type="compositionally biased region" description="Polar residues" evidence="3">
    <location>
        <begin position="987"/>
        <end position="1004"/>
    </location>
</feature>
<proteinExistence type="predicted"/>
<dbReference type="AlphaFoldDB" id="A0A061D3F4"/>
<feature type="region of interest" description="Disordered" evidence="3">
    <location>
        <begin position="116"/>
        <end position="178"/>
    </location>
</feature>
<dbReference type="InterPro" id="IPR002035">
    <property type="entry name" value="VWF_A"/>
</dbReference>
<dbReference type="Gene3D" id="2.20.100.10">
    <property type="entry name" value="Thrombospondin type-1 (TSP1) repeat"/>
    <property type="match status" value="1"/>
</dbReference>
<dbReference type="Pfam" id="PF00092">
    <property type="entry name" value="VWA"/>
    <property type="match status" value="1"/>
</dbReference>
<feature type="compositionally biased region" description="Basic and acidic residues" evidence="3">
    <location>
        <begin position="706"/>
        <end position="720"/>
    </location>
</feature>
<dbReference type="PROSITE" id="PS50092">
    <property type="entry name" value="TSP1"/>
    <property type="match status" value="1"/>
</dbReference>
<feature type="compositionally biased region" description="Basic and acidic residues" evidence="3">
    <location>
        <begin position="1005"/>
        <end position="1021"/>
    </location>
</feature>
<feature type="compositionally biased region" description="Low complexity" evidence="3">
    <location>
        <begin position="807"/>
        <end position="822"/>
    </location>
</feature>
<sequence length="1097" mass="118808">MLGVGFFFAFAVLSAICSDQIVAYRHVASVSNSKPEEVAVAPSDGAYDPYDGDYENYDDSAENDDGNLRGDYSNDYYGASPPYNPNGFDYGHGESYNGYSNEYYGASAPYNPNGFDYGHGEGNHDTSYDYHPPSAPHNPNGFNYYGYGEDNHDTSYDYHPPSAPHNPDGFDYNGPSEGYPESIYDSTNSRQHYIDSSDHDLNELDDEMPKELPAHAHKEMHTQEFRVINDDDELEEQAADKSIPVEKFKFKSEWYEPGVSGVAIKQLEPQNEVNIKLMRIENINKEMPRPTHIPRLYDDDKGIDDMLRYAPVANRRIRRCQWLGKDYIVALDDSSKLKGVVDYEKVRSFVKMLAYSLSATVGTNTLSLVSYDKTAREVLGRTIIDKDNIRSVAVKIDEMFDTENSAEEANPGAALKFLREKVYEDREKYLVDDKTSEMRFVDAPGIETIVFLITTGKVADEVLASNEAFNARRNGVTLFVVEIGKESEKFWPAVMGCRYHYACPKYFTTSASNIMGVVGRVITNVCRSDGRDAVCLEAWSDYTPCSVPCGSGVQTANLLGFTQLLGPSNGEGEGKGRSCKDLLKNVKVKQVLCNTQRCGTDGSPIAAVGGVDSVGHASTELPKDGVSGVRTDEAENVMPGTRNNEVAVADAGNSANVESQNSDSLASHGSSATEPREVAITESDLPKEGDELTVNRETESSVSTRSEADLSEQKGERTPHSESTVVGVHEHNVREGLGGQGDEESTPGSLDVGVTQAGGDSEREVSSGTTHEHQQMENQALVPDTITSVLPTTESESARNPEEEPASQETELTEQLQSEQLENGTTGDESITAELHTTGSSTNTIEGGVGNDQGTVDSGSHVNVSGNTQLPSGDSHHGTSQNTGDSAHTFASGVSNGQGNEDLRGRENEGSNSQVRTEESQKGTVKHEEDQRDSKVSTETEMGRPADSQQADNHVTMGAEGVPTHDGDSGYKNAPSGGDSKQHQREPASSSVPVKATQNISTSDNHSENRIHGETKDEQSDNGRTSKRTGTGSAVMMSAAGGIIIVLLAGAGYRRYASNSDDDVIAEDSEFLSGVSGGKAEEVETYRVADASDNVWA</sequence>
<dbReference type="OrthoDB" id="446173at2759"/>
<keyword evidence="4" id="KW-0472">Membrane</keyword>
<evidence type="ECO:0000256" key="2">
    <source>
        <dbReference type="ARBA" id="ARBA00022475"/>
    </source>
</evidence>
<dbReference type="Gene3D" id="3.40.50.410">
    <property type="entry name" value="von Willebrand factor, type A domain"/>
    <property type="match status" value="1"/>
</dbReference>
<feature type="compositionally biased region" description="Basic and acidic residues" evidence="3">
    <location>
        <begin position="118"/>
        <end position="128"/>
    </location>
</feature>
<dbReference type="InterPro" id="IPR000884">
    <property type="entry name" value="TSP1_rpt"/>
</dbReference>
<feature type="compositionally biased region" description="Polar residues" evidence="3">
    <location>
        <begin position="852"/>
        <end position="886"/>
    </location>
</feature>
<dbReference type="EMBL" id="LK391708">
    <property type="protein sequence ID" value="CDR95123.1"/>
    <property type="molecule type" value="Genomic_DNA"/>
</dbReference>
<feature type="region of interest" description="Disordered" evidence="3">
    <location>
        <begin position="33"/>
        <end position="76"/>
    </location>
</feature>
<feature type="compositionally biased region" description="Basic and acidic residues" evidence="3">
    <location>
        <begin position="674"/>
        <end position="699"/>
    </location>
</feature>
<dbReference type="InterPro" id="IPR036383">
    <property type="entry name" value="TSP1_rpt_sf"/>
</dbReference>
<feature type="compositionally biased region" description="Polar residues" evidence="3">
    <location>
        <begin position="653"/>
        <end position="673"/>
    </location>
</feature>
<feature type="compositionally biased region" description="Basic and acidic residues" evidence="3">
    <location>
        <begin position="760"/>
        <end position="775"/>
    </location>
</feature>
<evidence type="ECO:0000256" key="3">
    <source>
        <dbReference type="SAM" id="MobiDB-lite"/>
    </source>
</evidence>
<name>A0A061D3F4_BABBI</name>
<dbReference type="RefSeq" id="XP_012767309.1">
    <property type="nucleotide sequence ID" value="XM_012911855.1"/>
</dbReference>
<dbReference type="KEGG" id="bbig:BBBOND_0202800"/>
<feature type="chain" id="PRO_5001595407" description="VWFA domain-containing protein" evidence="5">
    <location>
        <begin position="24"/>
        <end position="1097"/>
    </location>
</feature>
<feature type="domain" description="VWFA" evidence="6">
    <location>
        <begin position="326"/>
        <end position="488"/>
    </location>
</feature>
<dbReference type="SUPFAM" id="SSF53300">
    <property type="entry name" value="vWA-like"/>
    <property type="match status" value="1"/>
</dbReference>
<keyword evidence="4" id="KW-0812">Transmembrane</keyword>